<dbReference type="SUPFAM" id="SSF47226">
    <property type="entry name" value="Histidine-containing phosphotransfer domain, HPT domain"/>
    <property type="match status" value="1"/>
</dbReference>
<dbReference type="InterPro" id="IPR003594">
    <property type="entry name" value="HATPase_dom"/>
</dbReference>
<dbReference type="PANTHER" id="PTHR43395:SF10">
    <property type="entry name" value="CHEMOTAXIS PROTEIN CHEA"/>
    <property type="match status" value="1"/>
</dbReference>
<dbReference type="CDD" id="cd00088">
    <property type="entry name" value="HPT"/>
    <property type="match status" value="1"/>
</dbReference>
<evidence type="ECO:0000256" key="8">
    <source>
        <dbReference type="ARBA" id="ARBA00022777"/>
    </source>
</evidence>
<dbReference type="PROSITE" id="PS50894">
    <property type="entry name" value="HPT"/>
    <property type="match status" value="1"/>
</dbReference>
<dbReference type="Pfam" id="PF01627">
    <property type="entry name" value="Hpt"/>
    <property type="match status" value="1"/>
</dbReference>
<dbReference type="InterPro" id="IPR005467">
    <property type="entry name" value="His_kinase_dom"/>
</dbReference>
<keyword evidence="7" id="KW-0547">Nucleotide-binding</keyword>
<evidence type="ECO:0000256" key="3">
    <source>
        <dbReference type="ARBA" id="ARBA00021495"/>
    </source>
</evidence>
<gene>
    <name evidence="16" type="ORF">JYB87_15930</name>
</gene>
<name>A0ABX7QQP4_9GAMM</name>
<dbReference type="Pfam" id="PF02518">
    <property type="entry name" value="HATPase_c"/>
    <property type="match status" value="1"/>
</dbReference>
<proteinExistence type="predicted"/>
<comment type="catalytic activity">
    <reaction evidence="1">
        <text>ATP + protein L-histidine = ADP + protein N-phospho-L-histidine.</text>
        <dbReference type="EC" id="2.7.13.3"/>
    </reaction>
</comment>
<evidence type="ECO:0000256" key="10">
    <source>
        <dbReference type="ARBA" id="ARBA00023012"/>
    </source>
</evidence>
<dbReference type="CDD" id="cd00731">
    <property type="entry name" value="CheA_reg"/>
    <property type="match status" value="1"/>
</dbReference>
<organism evidence="16 17">
    <name type="scientific">Shewanella avicenniae</name>
    <dbReference type="NCBI Taxonomy" id="2814294"/>
    <lineage>
        <taxon>Bacteria</taxon>
        <taxon>Pseudomonadati</taxon>
        <taxon>Pseudomonadota</taxon>
        <taxon>Gammaproteobacteria</taxon>
        <taxon>Alteromonadales</taxon>
        <taxon>Shewanellaceae</taxon>
        <taxon>Shewanella</taxon>
    </lineage>
</organism>
<dbReference type="EC" id="2.7.13.3" evidence="2"/>
<sequence length="724" mass="79652">MNMDAALQTFFTESRELLEDMETQLLQLEGIEEDSLQESLNAVFRAAHTIKGSAGIFNLDVIVAFTHVVESVLDRMRNHQLQADDALVSLLLQCRDHIAILVDCAEAEEEVDGEIKQSGSQLLSQLNQYLVQPDAADKAPAKMATELANVSPKFERMTSDAVHNECWHISVRFGLNSFRDGMDPLSFISFLGSLGKVQTITPLSEFIPPIEQYDSESCYLGFDLQFASSASKQEIEDVFEFVKEDSEIHIIAPNSQLTEYIQLIESMPEIDQRLGEILVECGALTEAELARALTTQQQVQNAPIGEIIAQQDASLNPVLDAALNKQSKVRESLAKEQKSLRVDADKLDHLINLVGELVTAGAGTSLMAENFGDSSLCESVSILNNLLEEVRDAALKLRMVPIGATFSRFQRVVRDIAKELDKEIELQISGADTELDKSVVEKIGDPLMHLVRNAIDHGIESQQRRFELGKPECGVISLHAFHDSGNIVIEVGDDGKGLDPQVIRQKAIEKGLLEENANLSDEELFNIIFEPGFSTAAQVSNLSGRGVGMDVVKRNISDLRGRVEVLSEQGVGSTMRIILPLTLAIIDGFVIGVADEQYVLPLDLVQECLELNGSAIAQDDEPYLNLRGQVLPLIFLRDCLEISGPRPRRQSVVVVQSAGQYAGIVVDRLFGEFQTVIKPLGKLFSRVGCISGSTIMGNGSVALILDIHGLMNSIIECEQLQYRR</sequence>
<dbReference type="Gene3D" id="1.10.287.560">
    <property type="entry name" value="Histidine kinase CheA-like, homodimeric domain"/>
    <property type="match status" value="1"/>
</dbReference>
<evidence type="ECO:0000256" key="6">
    <source>
        <dbReference type="ARBA" id="ARBA00022679"/>
    </source>
</evidence>
<dbReference type="SUPFAM" id="SSF47384">
    <property type="entry name" value="Homodimeric domain of signal transducing histidine kinase"/>
    <property type="match status" value="1"/>
</dbReference>
<keyword evidence="17" id="KW-1185">Reference proteome</keyword>
<dbReference type="RefSeq" id="WP_207354429.1">
    <property type="nucleotide sequence ID" value="NZ_CP071503.1"/>
</dbReference>
<dbReference type="InterPro" id="IPR004358">
    <property type="entry name" value="Sig_transdc_His_kin-like_C"/>
</dbReference>
<keyword evidence="6" id="KW-0808">Transferase</keyword>
<dbReference type="PROSITE" id="PS50109">
    <property type="entry name" value="HIS_KIN"/>
    <property type="match status" value="1"/>
</dbReference>
<dbReference type="PRINTS" id="PR00344">
    <property type="entry name" value="BCTRLSENSOR"/>
</dbReference>
<dbReference type="Gene3D" id="3.30.565.10">
    <property type="entry name" value="Histidine kinase-like ATPase, C-terminal domain"/>
    <property type="match status" value="1"/>
</dbReference>
<dbReference type="InterPro" id="IPR002545">
    <property type="entry name" value="CheW-lke_dom"/>
</dbReference>
<evidence type="ECO:0000313" key="17">
    <source>
        <dbReference type="Proteomes" id="UP000662770"/>
    </source>
</evidence>
<dbReference type="SMART" id="SM00073">
    <property type="entry name" value="HPT"/>
    <property type="match status" value="1"/>
</dbReference>
<dbReference type="InterPro" id="IPR036097">
    <property type="entry name" value="HisK_dim/P_sf"/>
</dbReference>
<dbReference type="SMART" id="SM00387">
    <property type="entry name" value="HATPase_c"/>
    <property type="match status" value="1"/>
</dbReference>
<evidence type="ECO:0000256" key="12">
    <source>
        <dbReference type="PROSITE-ProRule" id="PRU00110"/>
    </source>
</evidence>
<dbReference type="InterPro" id="IPR036641">
    <property type="entry name" value="HPT_dom_sf"/>
</dbReference>
<dbReference type="SUPFAM" id="SSF50341">
    <property type="entry name" value="CheW-like"/>
    <property type="match status" value="1"/>
</dbReference>
<feature type="domain" description="HPt" evidence="15">
    <location>
        <begin position="1"/>
        <end position="105"/>
    </location>
</feature>
<feature type="modified residue" description="Phosphohistidine" evidence="12">
    <location>
        <position position="48"/>
    </location>
</feature>
<dbReference type="InterPro" id="IPR008207">
    <property type="entry name" value="Sig_transdc_His_kin_Hpt_dom"/>
</dbReference>
<dbReference type="InterPro" id="IPR037006">
    <property type="entry name" value="CheA-like_homodim_sf"/>
</dbReference>
<evidence type="ECO:0000256" key="4">
    <source>
        <dbReference type="ARBA" id="ARBA00022500"/>
    </source>
</evidence>
<evidence type="ECO:0000259" key="14">
    <source>
        <dbReference type="PROSITE" id="PS50851"/>
    </source>
</evidence>
<evidence type="ECO:0000256" key="11">
    <source>
        <dbReference type="ARBA" id="ARBA00035100"/>
    </source>
</evidence>
<evidence type="ECO:0000256" key="2">
    <source>
        <dbReference type="ARBA" id="ARBA00012438"/>
    </source>
</evidence>
<keyword evidence="9" id="KW-0067">ATP-binding</keyword>
<dbReference type="SMART" id="SM00260">
    <property type="entry name" value="CheW"/>
    <property type="match status" value="1"/>
</dbReference>
<keyword evidence="10" id="KW-0902">Two-component regulatory system</keyword>
<keyword evidence="5 12" id="KW-0597">Phosphoprotein</keyword>
<dbReference type="CDD" id="cd16916">
    <property type="entry name" value="HATPase_CheA-like"/>
    <property type="match status" value="1"/>
</dbReference>
<evidence type="ECO:0000256" key="9">
    <source>
        <dbReference type="ARBA" id="ARBA00022840"/>
    </source>
</evidence>
<evidence type="ECO:0000256" key="1">
    <source>
        <dbReference type="ARBA" id="ARBA00000085"/>
    </source>
</evidence>
<dbReference type="SMART" id="SM01231">
    <property type="entry name" value="H-kinase_dim"/>
    <property type="match status" value="1"/>
</dbReference>
<evidence type="ECO:0000259" key="15">
    <source>
        <dbReference type="PROSITE" id="PS50894"/>
    </source>
</evidence>
<evidence type="ECO:0000313" key="16">
    <source>
        <dbReference type="EMBL" id="QSX33193.1"/>
    </source>
</evidence>
<keyword evidence="8" id="KW-0418">Kinase</keyword>
<evidence type="ECO:0000256" key="7">
    <source>
        <dbReference type="ARBA" id="ARBA00022741"/>
    </source>
</evidence>
<accession>A0ABX7QQP4</accession>
<keyword evidence="4" id="KW-0145">Chemotaxis</keyword>
<dbReference type="Gene3D" id="2.30.30.40">
    <property type="entry name" value="SH3 Domains"/>
    <property type="match status" value="1"/>
</dbReference>
<dbReference type="InterPro" id="IPR036061">
    <property type="entry name" value="CheW-like_dom_sf"/>
</dbReference>
<evidence type="ECO:0000259" key="13">
    <source>
        <dbReference type="PROSITE" id="PS50109"/>
    </source>
</evidence>
<dbReference type="PANTHER" id="PTHR43395">
    <property type="entry name" value="SENSOR HISTIDINE KINASE CHEA"/>
    <property type="match status" value="1"/>
</dbReference>
<dbReference type="InterPro" id="IPR051315">
    <property type="entry name" value="Bact_Chemotaxis_CheA"/>
</dbReference>
<dbReference type="Pfam" id="PF02895">
    <property type="entry name" value="H-kinase_dim"/>
    <property type="match status" value="1"/>
</dbReference>
<dbReference type="InterPro" id="IPR036890">
    <property type="entry name" value="HATPase_C_sf"/>
</dbReference>
<dbReference type="PROSITE" id="PS50851">
    <property type="entry name" value="CHEW"/>
    <property type="match status" value="1"/>
</dbReference>
<dbReference type="Proteomes" id="UP000662770">
    <property type="component" value="Chromosome"/>
</dbReference>
<dbReference type="Pfam" id="PF01584">
    <property type="entry name" value="CheW"/>
    <property type="match status" value="1"/>
</dbReference>
<protein>
    <recommendedName>
        <fullName evidence="3">Chemotaxis protein CheA</fullName>
        <ecNumber evidence="2">2.7.13.3</ecNumber>
    </recommendedName>
</protein>
<dbReference type="EMBL" id="CP071503">
    <property type="protein sequence ID" value="QSX33193.1"/>
    <property type="molecule type" value="Genomic_DNA"/>
</dbReference>
<dbReference type="InterPro" id="IPR004105">
    <property type="entry name" value="CheA-like_dim"/>
</dbReference>
<evidence type="ECO:0000256" key="5">
    <source>
        <dbReference type="ARBA" id="ARBA00022553"/>
    </source>
</evidence>
<feature type="domain" description="CheW-like" evidence="14">
    <location>
        <begin position="585"/>
        <end position="716"/>
    </location>
</feature>
<dbReference type="Gene3D" id="1.20.120.160">
    <property type="entry name" value="HPT domain"/>
    <property type="match status" value="1"/>
</dbReference>
<feature type="domain" description="Histidine kinase" evidence="13">
    <location>
        <begin position="383"/>
        <end position="583"/>
    </location>
</feature>
<reference evidence="16 17" key="1">
    <citation type="submission" date="2021-03" db="EMBL/GenBank/DDBJ databases">
        <title>Novel species identification of genus Shewanella.</title>
        <authorList>
            <person name="Liu G."/>
            <person name="Zhang Q."/>
        </authorList>
    </citation>
    <scope>NUCLEOTIDE SEQUENCE [LARGE SCALE GENOMIC DNA]</scope>
    <source>
        <strain evidence="16 17">FJAT-51800</strain>
    </source>
</reference>
<dbReference type="SUPFAM" id="SSF55874">
    <property type="entry name" value="ATPase domain of HSP90 chaperone/DNA topoisomerase II/histidine kinase"/>
    <property type="match status" value="1"/>
</dbReference>
<comment type="function">
    <text evidence="11">Involved in the transmission of sensory signals from the chemoreceptors to the flagellar motors. CheA is autophosphorylated; it can transfer its phosphate group to either CheB or CheY.</text>
</comment>